<dbReference type="RefSeq" id="WP_340523846.1">
    <property type="nucleotide sequence ID" value="NZ_JBBLXS010000298.1"/>
</dbReference>
<dbReference type="InterPro" id="IPR007367">
    <property type="entry name" value="DUF433"/>
</dbReference>
<evidence type="ECO:0000313" key="2">
    <source>
        <dbReference type="Proteomes" id="UP001384579"/>
    </source>
</evidence>
<comment type="caution">
    <text evidence="1">The sequence shown here is derived from an EMBL/GenBank/DDBJ whole genome shotgun (WGS) entry which is preliminary data.</text>
</comment>
<sequence length="132" mass="14611">MTSYTLNLPVHLQQEAEKLAALQGISLDRFILWAVAEKVATLNQRNDDAVFPQITYVRGASSELVPVLRGTRLRVQTVVIAANKWGFPPNQIATEYDISEAQVNEVLDFYAGHSQEIDASIVAEQIIESANV</sequence>
<dbReference type="Gene3D" id="1.10.10.10">
    <property type="entry name" value="Winged helix-like DNA-binding domain superfamily/Winged helix DNA-binding domain"/>
    <property type="match status" value="1"/>
</dbReference>
<accession>A0ABU8YRP8</accession>
<keyword evidence="2" id="KW-1185">Reference proteome</keyword>
<dbReference type="Pfam" id="PF04255">
    <property type="entry name" value="DUF433"/>
    <property type="match status" value="1"/>
</dbReference>
<dbReference type="InterPro" id="IPR009057">
    <property type="entry name" value="Homeodomain-like_sf"/>
</dbReference>
<organism evidence="1 2">
    <name type="scientific">Microcoleus anatoxicus PTRS2</name>
    <dbReference type="NCBI Taxonomy" id="2705321"/>
    <lineage>
        <taxon>Bacteria</taxon>
        <taxon>Bacillati</taxon>
        <taxon>Cyanobacteriota</taxon>
        <taxon>Cyanophyceae</taxon>
        <taxon>Oscillatoriophycideae</taxon>
        <taxon>Oscillatoriales</taxon>
        <taxon>Microcoleaceae</taxon>
        <taxon>Microcoleus</taxon>
        <taxon>Microcoleus anatoxicus</taxon>
    </lineage>
</organism>
<dbReference type="Proteomes" id="UP001384579">
    <property type="component" value="Unassembled WGS sequence"/>
</dbReference>
<protein>
    <submittedName>
        <fullName evidence="1">DUF433 domain-containing protein</fullName>
    </submittedName>
</protein>
<evidence type="ECO:0000313" key="1">
    <source>
        <dbReference type="EMBL" id="MEK0187060.1"/>
    </source>
</evidence>
<dbReference type="SUPFAM" id="SSF46689">
    <property type="entry name" value="Homeodomain-like"/>
    <property type="match status" value="1"/>
</dbReference>
<proteinExistence type="predicted"/>
<name>A0ABU8YRP8_9CYAN</name>
<reference evidence="1 2" key="1">
    <citation type="journal article" date="2020" name="Harmful Algae">
        <title>Molecular and morphological characterization of a novel dihydroanatoxin-a producing Microcoleus species (cyanobacteria) from the Russian River, California, USA.</title>
        <authorList>
            <person name="Conklin K.Y."/>
            <person name="Stancheva R."/>
            <person name="Otten T.G."/>
            <person name="Fadness R."/>
            <person name="Boyer G.L."/>
            <person name="Read B."/>
            <person name="Zhang X."/>
            <person name="Sheath R.G."/>
        </authorList>
    </citation>
    <scope>NUCLEOTIDE SEQUENCE [LARGE SCALE GENOMIC DNA]</scope>
    <source>
        <strain evidence="1 2">PTRS2</strain>
    </source>
</reference>
<dbReference type="InterPro" id="IPR036388">
    <property type="entry name" value="WH-like_DNA-bd_sf"/>
</dbReference>
<gene>
    <name evidence="1" type="ORF">WMG39_19715</name>
</gene>
<dbReference type="EMBL" id="JBBLXS010000298">
    <property type="protein sequence ID" value="MEK0187060.1"/>
    <property type="molecule type" value="Genomic_DNA"/>
</dbReference>